<protein>
    <submittedName>
        <fullName evidence="1">Uncharacterized protein</fullName>
    </submittedName>
</protein>
<reference evidence="1 2" key="1">
    <citation type="submission" date="2019-07" db="EMBL/GenBank/DDBJ databases">
        <title>WGS assembly of Gossypium tomentosum.</title>
        <authorList>
            <person name="Chen Z.J."/>
            <person name="Sreedasyam A."/>
            <person name="Ando A."/>
            <person name="Song Q."/>
            <person name="De L."/>
            <person name="Hulse-Kemp A."/>
            <person name="Ding M."/>
            <person name="Ye W."/>
            <person name="Kirkbride R."/>
            <person name="Jenkins J."/>
            <person name="Plott C."/>
            <person name="Lovell J."/>
            <person name="Lin Y.-M."/>
            <person name="Vaughn R."/>
            <person name="Liu B."/>
            <person name="Li W."/>
            <person name="Simpson S."/>
            <person name="Scheffler B."/>
            <person name="Saski C."/>
            <person name="Grover C."/>
            <person name="Hu G."/>
            <person name="Conover J."/>
            <person name="Carlson J."/>
            <person name="Shu S."/>
            <person name="Boston L."/>
            <person name="Williams M."/>
            <person name="Peterson D."/>
            <person name="Mcgee K."/>
            <person name="Jones D."/>
            <person name="Wendel J."/>
            <person name="Stelly D."/>
            <person name="Grimwood J."/>
            <person name="Schmutz J."/>
        </authorList>
    </citation>
    <scope>NUCLEOTIDE SEQUENCE [LARGE SCALE GENOMIC DNA]</scope>
    <source>
        <strain evidence="1">7179.01</strain>
    </source>
</reference>
<accession>A0A5D2R6K5</accession>
<evidence type="ECO:0000313" key="2">
    <source>
        <dbReference type="Proteomes" id="UP000322667"/>
    </source>
</evidence>
<dbReference type="EMBL" id="CM017612">
    <property type="protein sequence ID" value="TYI35360.1"/>
    <property type="molecule type" value="Genomic_DNA"/>
</dbReference>
<sequence>MTTVDSMSFTRTFFNRSEKSIVGIPLNMDQRMSPYLISRSISVAPSEGPGLLPPKSLSFHETPLTRCISTSLFSVESFPTSLNLTFIVLRSPLVSFSAPTGQIFIITHCRKKKIQL</sequence>
<proteinExistence type="predicted"/>
<organism evidence="1 2">
    <name type="scientific">Gossypium tomentosum</name>
    <name type="common">Hawaiian cotton</name>
    <name type="synonym">Gossypium sandvicense</name>
    <dbReference type="NCBI Taxonomy" id="34277"/>
    <lineage>
        <taxon>Eukaryota</taxon>
        <taxon>Viridiplantae</taxon>
        <taxon>Streptophyta</taxon>
        <taxon>Embryophyta</taxon>
        <taxon>Tracheophyta</taxon>
        <taxon>Spermatophyta</taxon>
        <taxon>Magnoliopsida</taxon>
        <taxon>eudicotyledons</taxon>
        <taxon>Gunneridae</taxon>
        <taxon>Pentapetalae</taxon>
        <taxon>rosids</taxon>
        <taxon>malvids</taxon>
        <taxon>Malvales</taxon>
        <taxon>Malvaceae</taxon>
        <taxon>Malvoideae</taxon>
        <taxon>Gossypium</taxon>
    </lineage>
</organism>
<evidence type="ECO:0000313" key="1">
    <source>
        <dbReference type="EMBL" id="TYI35360.1"/>
    </source>
</evidence>
<gene>
    <name evidence="1" type="ORF">ES332_A03G071200v1</name>
</gene>
<name>A0A5D2R6K5_GOSTO</name>
<dbReference type="Proteomes" id="UP000322667">
    <property type="component" value="Chromosome A03"/>
</dbReference>
<keyword evidence="2" id="KW-1185">Reference proteome</keyword>
<dbReference type="AlphaFoldDB" id="A0A5D2R6K5"/>